<feature type="transmembrane region" description="Helical" evidence="7">
    <location>
        <begin position="99"/>
        <end position="119"/>
    </location>
</feature>
<feature type="transmembrane region" description="Helical" evidence="7">
    <location>
        <begin position="294"/>
        <end position="315"/>
    </location>
</feature>
<feature type="transmembrane region" description="Helical" evidence="7">
    <location>
        <begin position="359"/>
        <end position="377"/>
    </location>
</feature>
<organism evidence="8">
    <name type="scientific">freshwater metagenome</name>
    <dbReference type="NCBI Taxonomy" id="449393"/>
    <lineage>
        <taxon>unclassified sequences</taxon>
        <taxon>metagenomes</taxon>
        <taxon>ecological metagenomes</taxon>
    </lineage>
</organism>
<keyword evidence="4 7" id="KW-0812">Transmembrane</keyword>
<reference evidence="8" key="1">
    <citation type="submission" date="2020-05" db="EMBL/GenBank/DDBJ databases">
        <authorList>
            <person name="Chiriac C."/>
            <person name="Salcher M."/>
            <person name="Ghai R."/>
            <person name="Kavagutti S V."/>
        </authorList>
    </citation>
    <scope>NUCLEOTIDE SEQUENCE</scope>
</reference>
<name>A0A6J6NEI7_9ZZZZ</name>
<evidence type="ECO:0000313" key="8">
    <source>
        <dbReference type="EMBL" id="CAB4684659.1"/>
    </source>
</evidence>
<feature type="transmembrane region" description="Helical" evidence="7">
    <location>
        <begin position="204"/>
        <end position="226"/>
    </location>
</feature>
<evidence type="ECO:0000256" key="1">
    <source>
        <dbReference type="ARBA" id="ARBA00004127"/>
    </source>
</evidence>
<feature type="transmembrane region" description="Helical" evidence="7">
    <location>
        <begin position="76"/>
        <end position="93"/>
    </location>
</feature>
<feature type="transmembrane region" description="Helical" evidence="7">
    <location>
        <begin position="327"/>
        <end position="347"/>
    </location>
</feature>
<evidence type="ECO:0000256" key="7">
    <source>
        <dbReference type="SAM" id="Phobius"/>
    </source>
</evidence>
<keyword evidence="3" id="KW-0813">Transport</keyword>
<protein>
    <submittedName>
        <fullName evidence="8">Unannotated protein</fullName>
    </submittedName>
</protein>
<dbReference type="EMBL" id="CAEZXG010000059">
    <property type="protein sequence ID" value="CAB4684659.1"/>
    <property type="molecule type" value="Genomic_DNA"/>
</dbReference>
<comment type="subcellular location">
    <subcellularLocation>
        <location evidence="1">Endomembrane system</location>
        <topology evidence="1">Multi-pass membrane protein</topology>
    </subcellularLocation>
</comment>
<feature type="transmembrane region" description="Helical" evidence="7">
    <location>
        <begin position="12"/>
        <end position="31"/>
    </location>
</feature>
<dbReference type="Gene3D" id="1.20.1250.20">
    <property type="entry name" value="MFS general substrate transporter like domains"/>
    <property type="match status" value="2"/>
</dbReference>
<feature type="transmembrane region" description="Helical" evidence="7">
    <location>
        <begin position="140"/>
        <end position="159"/>
    </location>
</feature>
<dbReference type="SUPFAM" id="SSF103473">
    <property type="entry name" value="MFS general substrate transporter"/>
    <property type="match status" value="1"/>
</dbReference>
<evidence type="ECO:0000256" key="2">
    <source>
        <dbReference type="ARBA" id="ARBA00008335"/>
    </source>
</evidence>
<feature type="transmembrane region" description="Helical" evidence="7">
    <location>
        <begin position="238"/>
        <end position="258"/>
    </location>
</feature>
<dbReference type="InterPro" id="IPR051788">
    <property type="entry name" value="MFS_Transporter"/>
</dbReference>
<comment type="similarity">
    <text evidence="2">Belongs to the major facilitator superfamily.</text>
</comment>
<dbReference type="GO" id="GO:0016020">
    <property type="term" value="C:membrane"/>
    <property type="evidence" value="ECO:0007669"/>
    <property type="project" value="TreeGrafter"/>
</dbReference>
<evidence type="ECO:0000256" key="3">
    <source>
        <dbReference type="ARBA" id="ARBA00022448"/>
    </source>
</evidence>
<dbReference type="AlphaFoldDB" id="A0A6J6NEI7"/>
<dbReference type="PANTHER" id="PTHR23514:SF3">
    <property type="entry name" value="BYPASS OF STOP CODON PROTEIN 6"/>
    <property type="match status" value="1"/>
</dbReference>
<keyword evidence="6 7" id="KW-0472">Membrane</keyword>
<feature type="transmembrane region" description="Helical" evidence="7">
    <location>
        <begin position="165"/>
        <end position="183"/>
    </location>
</feature>
<gene>
    <name evidence="8" type="ORF">UFOPK2359_00916</name>
</gene>
<proteinExistence type="inferred from homology"/>
<dbReference type="PANTHER" id="PTHR23514">
    <property type="entry name" value="BYPASS OF STOP CODON PROTEIN 6"/>
    <property type="match status" value="1"/>
</dbReference>
<dbReference type="InterPro" id="IPR011701">
    <property type="entry name" value="MFS"/>
</dbReference>
<feature type="transmembrane region" description="Helical" evidence="7">
    <location>
        <begin position="270"/>
        <end position="288"/>
    </location>
</feature>
<dbReference type="InterPro" id="IPR036259">
    <property type="entry name" value="MFS_trans_sf"/>
</dbReference>
<dbReference type="Pfam" id="PF07690">
    <property type="entry name" value="MFS_1"/>
    <property type="match status" value="1"/>
</dbReference>
<evidence type="ECO:0000256" key="6">
    <source>
        <dbReference type="ARBA" id="ARBA00023136"/>
    </source>
</evidence>
<keyword evidence="5 7" id="KW-1133">Transmembrane helix</keyword>
<sequence length="386" mass="40941">MPKSFKRDRFFWIVATQTAIVNFYLGGFGPAQSLLRADQGTSLTIAGLHGTAMGVASIAAGYANPRLVHRFGRERLSWIGLLIFASGLAIFVASPPVYMTLPATLITGFGTSIIINTMLTAMSHHYGKAAEVAIPQANGIASVGFVTGTALIGTIAIAFPHLWRLGLLLALPVAIALFIVGRDKSDDVHVPDESGPQSGKLSRTFWIAWIGFVACISSEFATSFWSAALLRDRVGSTAAISTVAIVALGTGMGIGRWYGGLVLHNLKLDTQLLTIIAIQFVGFVSFWLSHIMFISLASLFTVGLGVSMQFALASIRLISFSDGRPDLAIGRSSLAAGIAIAVAPFLLGVFGDSFGISRAYIMVPVLIAIAFGIVKFIPSKPVQEHV</sequence>
<evidence type="ECO:0000256" key="4">
    <source>
        <dbReference type="ARBA" id="ARBA00022692"/>
    </source>
</evidence>
<dbReference type="GO" id="GO:0022857">
    <property type="term" value="F:transmembrane transporter activity"/>
    <property type="evidence" value="ECO:0007669"/>
    <property type="project" value="InterPro"/>
</dbReference>
<accession>A0A6J6NEI7</accession>
<feature type="transmembrane region" description="Helical" evidence="7">
    <location>
        <begin position="43"/>
        <end position="64"/>
    </location>
</feature>
<evidence type="ECO:0000256" key="5">
    <source>
        <dbReference type="ARBA" id="ARBA00022989"/>
    </source>
</evidence>
<dbReference type="GO" id="GO:0012505">
    <property type="term" value="C:endomembrane system"/>
    <property type="evidence" value="ECO:0007669"/>
    <property type="project" value="UniProtKB-SubCell"/>
</dbReference>